<dbReference type="EMBL" id="CAJNDS010002259">
    <property type="protein sequence ID" value="CAE7398064.1"/>
    <property type="molecule type" value="Genomic_DNA"/>
</dbReference>
<feature type="compositionally biased region" description="Basic residues" evidence="1">
    <location>
        <begin position="164"/>
        <end position="174"/>
    </location>
</feature>
<evidence type="ECO:0000313" key="2">
    <source>
        <dbReference type="EMBL" id="CAE7398064.1"/>
    </source>
</evidence>
<gene>
    <name evidence="2" type="ORF">SNAT2548_LOCUS21675</name>
</gene>
<dbReference type="AlphaFoldDB" id="A0A812QQ00"/>
<dbReference type="Proteomes" id="UP000604046">
    <property type="component" value="Unassembled WGS sequence"/>
</dbReference>
<comment type="caution">
    <text evidence="2">The sequence shown here is derived from an EMBL/GenBank/DDBJ whole genome shotgun (WGS) entry which is preliminary data.</text>
</comment>
<evidence type="ECO:0000256" key="1">
    <source>
        <dbReference type="SAM" id="MobiDB-lite"/>
    </source>
</evidence>
<sequence>MVVDSRCKARLGEQAAPKEELQFSTEVIATYGFALRLNHIVMRCDHKDKSTQRRAKDTKAANLLKRTWKGAFVTTEKGSSEVKLQGGKRLAMAANPCVVDAIDQVIANLPSKVFGENIGPFINQVSARVKRSRELKEAAFATPAKSKAQKRKRRAASRGAAVTHTKRSPGRKKASSSGITRTPAEMQALCKAWKRLNKEAAKCCRKVRTVVTSFHLV</sequence>
<evidence type="ECO:0000313" key="3">
    <source>
        <dbReference type="Proteomes" id="UP000604046"/>
    </source>
</evidence>
<accession>A0A812QQ00</accession>
<proteinExistence type="predicted"/>
<keyword evidence="3" id="KW-1185">Reference proteome</keyword>
<name>A0A812QQ00_9DINO</name>
<reference evidence="2" key="1">
    <citation type="submission" date="2021-02" db="EMBL/GenBank/DDBJ databases">
        <authorList>
            <person name="Dougan E. K."/>
            <person name="Rhodes N."/>
            <person name="Thang M."/>
            <person name="Chan C."/>
        </authorList>
    </citation>
    <scope>NUCLEOTIDE SEQUENCE</scope>
</reference>
<feature type="compositionally biased region" description="Basic residues" evidence="1">
    <location>
        <begin position="147"/>
        <end position="156"/>
    </location>
</feature>
<organism evidence="2 3">
    <name type="scientific">Symbiodinium natans</name>
    <dbReference type="NCBI Taxonomy" id="878477"/>
    <lineage>
        <taxon>Eukaryota</taxon>
        <taxon>Sar</taxon>
        <taxon>Alveolata</taxon>
        <taxon>Dinophyceae</taxon>
        <taxon>Suessiales</taxon>
        <taxon>Symbiodiniaceae</taxon>
        <taxon>Symbiodinium</taxon>
    </lineage>
</organism>
<protein>
    <submittedName>
        <fullName evidence="2">Uncharacterized protein</fullName>
    </submittedName>
</protein>
<feature type="region of interest" description="Disordered" evidence="1">
    <location>
        <begin position="138"/>
        <end position="181"/>
    </location>
</feature>